<dbReference type="AlphaFoldDB" id="A0A3M9N650"/>
<keyword evidence="3" id="KW-1003">Cell membrane</keyword>
<evidence type="ECO:0000259" key="7">
    <source>
        <dbReference type="Pfam" id="PF04239"/>
    </source>
</evidence>
<evidence type="ECO:0000256" key="6">
    <source>
        <dbReference type="ARBA" id="ARBA00023136"/>
    </source>
</evidence>
<proteinExistence type="inferred from homology"/>
<dbReference type="GO" id="GO:0005886">
    <property type="term" value="C:plasma membrane"/>
    <property type="evidence" value="ECO:0007669"/>
    <property type="project" value="UniProtKB-SubCell"/>
</dbReference>
<dbReference type="EMBL" id="RJJE01000002">
    <property type="protein sequence ID" value="RNI32683.1"/>
    <property type="molecule type" value="Genomic_DNA"/>
</dbReference>
<sequence>MSIRAVLVFLISLVYVRIANKRIFGQHSAFDIVLGVMYGSIMSRAITGTSPFFPTLAAGLVLVLLHRALAALAYQFKNGPVSSFIKGKPDTLVKDGHFLKDAMRAHSVTENDILEALQLKGGPVDVKQVEVACLERSGNISVVFKKDDQ</sequence>
<accession>A0A3M9N650</accession>
<keyword evidence="5" id="KW-1133">Transmembrane helix</keyword>
<protein>
    <submittedName>
        <fullName evidence="8">DUF421 domain-containing protein</fullName>
    </submittedName>
</protein>
<evidence type="ECO:0000313" key="9">
    <source>
        <dbReference type="Proteomes" id="UP000271010"/>
    </source>
</evidence>
<dbReference type="OrthoDB" id="9793799at2"/>
<organism evidence="8 9">
    <name type="scientific">Rufibacter immobilis</name>
    <dbReference type="NCBI Taxonomy" id="1348778"/>
    <lineage>
        <taxon>Bacteria</taxon>
        <taxon>Pseudomonadati</taxon>
        <taxon>Bacteroidota</taxon>
        <taxon>Cytophagia</taxon>
        <taxon>Cytophagales</taxon>
        <taxon>Hymenobacteraceae</taxon>
        <taxon>Rufibacter</taxon>
    </lineage>
</organism>
<comment type="similarity">
    <text evidence="2">Belongs to the UPF0702 family.</text>
</comment>
<feature type="domain" description="YetF C-terminal" evidence="7">
    <location>
        <begin position="77"/>
        <end position="147"/>
    </location>
</feature>
<dbReference type="PANTHER" id="PTHR34582">
    <property type="entry name" value="UPF0702 TRANSMEMBRANE PROTEIN YCAP"/>
    <property type="match status" value="1"/>
</dbReference>
<keyword evidence="4" id="KW-0812">Transmembrane</keyword>
<reference evidence="8 9" key="1">
    <citation type="submission" date="2018-11" db="EMBL/GenBank/DDBJ databases">
        <title>Rufibacter latericius sp. nov., isolated from water in Baiyang Lake.</title>
        <authorList>
            <person name="Yang Y."/>
        </authorList>
    </citation>
    <scope>NUCLEOTIDE SEQUENCE [LARGE SCALE GENOMIC DNA]</scope>
    <source>
        <strain evidence="8 9">MCC P1</strain>
    </source>
</reference>
<dbReference type="PANTHER" id="PTHR34582:SF6">
    <property type="entry name" value="UPF0702 TRANSMEMBRANE PROTEIN YCAP"/>
    <property type="match status" value="1"/>
</dbReference>
<keyword evidence="6" id="KW-0472">Membrane</keyword>
<name>A0A3M9N650_9BACT</name>
<dbReference type="InterPro" id="IPR023090">
    <property type="entry name" value="UPF0702_alpha/beta_dom_sf"/>
</dbReference>
<gene>
    <name evidence="8" type="ORF">EFA69_03750</name>
</gene>
<evidence type="ECO:0000256" key="1">
    <source>
        <dbReference type="ARBA" id="ARBA00004651"/>
    </source>
</evidence>
<keyword evidence="9" id="KW-1185">Reference proteome</keyword>
<dbReference type="Proteomes" id="UP000271010">
    <property type="component" value="Unassembled WGS sequence"/>
</dbReference>
<dbReference type="Gene3D" id="3.30.240.20">
    <property type="entry name" value="bsu07140 like domains"/>
    <property type="match status" value="1"/>
</dbReference>
<comment type="caution">
    <text evidence="8">The sequence shown here is derived from an EMBL/GenBank/DDBJ whole genome shotgun (WGS) entry which is preliminary data.</text>
</comment>
<evidence type="ECO:0000313" key="8">
    <source>
        <dbReference type="EMBL" id="RNI32683.1"/>
    </source>
</evidence>
<dbReference type="Pfam" id="PF04239">
    <property type="entry name" value="DUF421"/>
    <property type="match status" value="1"/>
</dbReference>
<evidence type="ECO:0000256" key="5">
    <source>
        <dbReference type="ARBA" id="ARBA00022989"/>
    </source>
</evidence>
<evidence type="ECO:0000256" key="2">
    <source>
        <dbReference type="ARBA" id="ARBA00006448"/>
    </source>
</evidence>
<evidence type="ECO:0000256" key="4">
    <source>
        <dbReference type="ARBA" id="ARBA00022692"/>
    </source>
</evidence>
<dbReference type="InterPro" id="IPR007353">
    <property type="entry name" value="DUF421"/>
</dbReference>
<evidence type="ECO:0000256" key="3">
    <source>
        <dbReference type="ARBA" id="ARBA00022475"/>
    </source>
</evidence>
<comment type="subcellular location">
    <subcellularLocation>
        <location evidence="1">Cell membrane</location>
        <topology evidence="1">Multi-pass membrane protein</topology>
    </subcellularLocation>
</comment>